<evidence type="ECO:0000256" key="1">
    <source>
        <dbReference type="ARBA" id="ARBA00004651"/>
    </source>
</evidence>
<keyword evidence="11 17" id="KW-0472">Membrane</keyword>
<comment type="similarity">
    <text evidence="2 17">Belongs to the UppP family.</text>
</comment>
<evidence type="ECO:0000313" key="19">
    <source>
        <dbReference type="Proteomes" id="UP000051491"/>
    </source>
</evidence>
<sequence length="304" mass="33939">MKKIAMIVFVTKQIAYIFNARKDQFLLDIIKSIILGIVEGITEFLPISSTGHLVLVDEFIKMQQPKQFTDMFNVVIQLGAIMAVVVLYFHKLNPLSPKKTGREKKSTWNLWLKVIVAVLPSAIIGLPLNDWMDEHLMNWAVVSATLIIYGILFIIVENRNEKKKSDLHARYSDLDSLPYSIALFIGMFQVLSLIPGTSRSGATILGAILIGASRYVGTEFSFFLAIPTMFGASLLKIVKFFAKGGSLGGEQGVILLVGMVVSFVVAYMSIRFLMNYIKNNDFKAFGWYRIILGALVIGVNLFLL</sequence>
<keyword evidence="8 17" id="KW-0133">Cell shape</keyword>
<organism evidence="18 19">
    <name type="scientific">Ligilactobacillus acidipiscis</name>
    <dbReference type="NCBI Taxonomy" id="89059"/>
    <lineage>
        <taxon>Bacteria</taxon>
        <taxon>Bacillati</taxon>
        <taxon>Bacillota</taxon>
        <taxon>Bacilli</taxon>
        <taxon>Lactobacillales</taxon>
        <taxon>Lactobacillaceae</taxon>
        <taxon>Ligilactobacillus</taxon>
    </lineage>
</organism>
<dbReference type="InterPro" id="IPR003824">
    <property type="entry name" value="UppP"/>
</dbReference>
<evidence type="ECO:0000256" key="3">
    <source>
        <dbReference type="ARBA" id="ARBA00012374"/>
    </source>
</evidence>
<keyword evidence="6 17" id="KW-0812">Transmembrane</keyword>
<gene>
    <name evidence="17" type="primary">uppP</name>
    <name evidence="18" type="ORF">IV43_GL001768</name>
</gene>
<dbReference type="GO" id="GO:0071555">
    <property type="term" value="P:cell wall organization"/>
    <property type="evidence" value="ECO:0007669"/>
    <property type="project" value="UniProtKB-KW"/>
</dbReference>
<evidence type="ECO:0000256" key="15">
    <source>
        <dbReference type="ARBA" id="ARBA00032932"/>
    </source>
</evidence>
<dbReference type="NCBIfam" id="NF001389">
    <property type="entry name" value="PRK00281.1-2"/>
    <property type="match status" value="1"/>
</dbReference>
<dbReference type="GO" id="GO:0005886">
    <property type="term" value="C:plasma membrane"/>
    <property type="evidence" value="ECO:0007669"/>
    <property type="project" value="UniProtKB-SubCell"/>
</dbReference>
<evidence type="ECO:0000256" key="10">
    <source>
        <dbReference type="ARBA" id="ARBA00022989"/>
    </source>
</evidence>
<evidence type="ECO:0000313" key="18">
    <source>
        <dbReference type="EMBL" id="KRN87232.1"/>
    </source>
</evidence>
<comment type="miscellaneous">
    <text evidence="17">Bacitracin is thought to be involved in the inhibition of peptidoglycan synthesis by sequestering undecaprenyl diphosphate, thereby reducing the pool of lipid carrier available.</text>
</comment>
<dbReference type="PANTHER" id="PTHR30622">
    <property type="entry name" value="UNDECAPRENYL-DIPHOSPHATASE"/>
    <property type="match status" value="1"/>
</dbReference>
<keyword evidence="5 17" id="KW-1003">Cell membrane</keyword>
<evidence type="ECO:0000256" key="7">
    <source>
        <dbReference type="ARBA" id="ARBA00022801"/>
    </source>
</evidence>
<dbReference type="EMBL" id="JQBK01000006">
    <property type="protein sequence ID" value="KRN87232.1"/>
    <property type="molecule type" value="Genomic_DNA"/>
</dbReference>
<dbReference type="STRING" id="89059.LAC1533_0548"/>
<keyword evidence="12 17" id="KW-0046">Antibiotic resistance</keyword>
<evidence type="ECO:0000256" key="16">
    <source>
        <dbReference type="ARBA" id="ARBA00047594"/>
    </source>
</evidence>
<dbReference type="EC" id="3.6.1.27" evidence="3 17"/>
<evidence type="ECO:0000256" key="6">
    <source>
        <dbReference type="ARBA" id="ARBA00022692"/>
    </source>
</evidence>
<dbReference type="Pfam" id="PF02673">
    <property type="entry name" value="BacA"/>
    <property type="match status" value="1"/>
</dbReference>
<evidence type="ECO:0000256" key="9">
    <source>
        <dbReference type="ARBA" id="ARBA00022984"/>
    </source>
</evidence>
<evidence type="ECO:0000256" key="12">
    <source>
        <dbReference type="ARBA" id="ARBA00023251"/>
    </source>
</evidence>
<dbReference type="HAMAP" id="MF_01006">
    <property type="entry name" value="Undec_diphosphatase"/>
    <property type="match status" value="1"/>
</dbReference>
<accession>A0A0R2KCP0</accession>
<feature type="transmembrane region" description="Helical" evidence="17">
    <location>
        <begin position="71"/>
        <end position="90"/>
    </location>
</feature>
<dbReference type="PANTHER" id="PTHR30622:SF3">
    <property type="entry name" value="UNDECAPRENYL-DIPHOSPHATASE"/>
    <property type="match status" value="1"/>
</dbReference>
<protein>
    <recommendedName>
        <fullName evidence="4 17">Undecaprenyl-diphosphatase</fullName>
        <ecNumber evidence="3 17">3.6.1.27</ecNumber>
    </recommendedName>
    <alternativeName>
        <fullName evidence="15 17">Bacitracin resistance protein</fullName>
    </alternativeName>
    <alternativeName>
        <fullName evidence="14 17">Undecaprenyl pyrophosphate phosphatase</fullName>
    </alternativeName>
</protein>
<comment type="catalytic activity">
    <reaction evidence="16 17">
        <text>di-trans,octa-cis-undecaprenyl diphosphate + H2O = di-trans,octa-cis-undecaprenyl phosphate + phosphate + H(+)</text>
        <dbReference type="Rhea" id="RHEA:28094"/>
        <dbReference type="ChEBI" id="CHEBI:15377"/>
        <dbReference type="ChEBI" id="CHEBI:15378"/>
        <dbReference type="ChEBI" id="CHEBI:43474"/>
        <dbReference type="ChEBI" id="CHEBI:58405"/>
        <dbReference type="ChEBI" id="CHEBI:60392"/>
        <dbReference type="EC" id="3.6.1.27"/>
    </reaction>
</comment>
<dbReference type="GO" id="GO:0009252">
    <property type="term" value="P:peptidoglycan biosynthetic process"/>
    <property type="evidence" value="ECO:0007669"/>
    <property type="project" value="UniProtKB-KW"/>
</dbReference>
<keyword evidence="9 17" id="KW-0573">Peptidoglycan synthesis</keyword>
<comment type="subcellular location">
    <subcellularLocation>
        <location evidence="1 17">Cell membrane</location>
        <topology evidence="1 17">Multi-pass membrane protein</topology>
    </subcellularLocation>
</comment>
<dbReference type="GO" id="GO:0046677">
    <property type="term" value="P:response to antibiotic"/>
    <property type="evidence" value="ECO:0007669"/>
    <property type="project" value="UniProtKB-UniRule"/>
</dbReference>
<dbReference type="NCBIfam" id="TIGR00753">
    <property type="entry name" value="undec_PP_bacA"/>
    <property type="match status" value="1"/>
</dbReference>
<name>A0A0R2KCP0_9LACO</name>
<comment type="function">
    <text evidence="17">Catalyzes the dephosphorylation of undecaprenyl diphosphate (UPP). Confers resistance to bacitracin.</text>
</comment>
<feature type="transmembrane region" description="Helical" evidence="17">
    <location>
        <begin position="110"/>
        <end position="129"/>
    </location>
</feature>
<proteinExistence type="inferred from homology"/>
<dbReference type="GO" id="GO:0050380">
    <property type="term" value="F:undecaprenyl-diphosphatase activity"/>
    <property type="evidence" value="ECO:0007669"/>
    <property type="project" value="UniProtKB-UniRule"/>
</dbReference>
<evidence type="ECO:0000256" key="4">
    <source>
        <dbReference type="ARBA" id="ARBA00021581"/>
    </source>
</evidence>
<feature type="transmembrane region" description="Helical" evidence="17">
    <location>
        <begin position="222"/>
        <end position="241"/>
    </location>
</feature>
<evidence type="ECO:0000256" key="17">
    <source>
        <dbReference type="HAMAP-Rule" id="MF_01006"/>
    </source>
</evidence>
<evidence type="ECO:0000256" key="8">
    <source>
        <dbReference type="ARBA" id="ARBA00022960"/>
    </source>
</evidence>
<dbReference type="NCBIfam" id="NF001391">
    <property type="entry name" value="PRK00281.1-5"/>
    <property type="match status" value="1"/>
</dbReference>
<keyword evidence="13 17" id="KW-0961">Cell wall biogenesis/degradation</keyword>
<keyword evidence="7 17" id="KW-0378">Hydrolase</keyword>
<evidence type="ECO:0000256" key="14">
    <source>
        <dbReference type="ARBA" id="ARBA00032707"/>
    </source>
</evidence>
<keyword evidence="10 17" id="KW-1133">Transmembrane helix</keyword>
<feature type="transmembrane region" description="Helical" evidence="17">
    <location>
        <begin position="253"/>
        <end position="274"/>
    </location>
</feature>
<reference evidence="18 19" key="1">
    <citation type="journal article" date="2015" name="Genome Announc.">
        <title>Expanding the biotechnology potential of lactobacilli through comparative genomics of 213 strains and associated genera.</title>
        <authorList>
            <person name="Sun Z."/>
            <person name="Harris H.M."/>
            <person name="McCann A."/>
            <person name="Guo C."/>
            <person name="Argimon S."/>
            <person name="Zhang W."/>
            <person name="Yang X."/>
            <person name="Jeffery I.B."/>
            <person name="Cooney J.C."/>
            <person name="Kagawa T.F."/>
            <person name="Liu W."/>
            <person name="Song Y."/>
            <person name="Salvetti E."/>
            <person name="Wrobel A."/>
            <person name="Rasinkangas P."/>
            <person name="Parkhill J."/>
            <person name="Rea M.C."/>
            <person name="O'Sullivan O."/>
            <person name="Ritari J."/>
            <person name="Douillard F.P."/>
            <person name="Paul Ross R."/>
            <person name="Yang R."/>
            <person name="Briner A.E."/>
            <person name="Felis G.E."/>
            <person name="de Vos W.M."/>
            <person name="Barrangou R."/>
            <person name="Klaenhammer T.R."/>
            <person name="Caufield P.W."/>
            <person name="Cui Y."/>
            <person name="Zhang H."/>
            <person name="O'Toole P.W."/>
        </authorList>
    </citation>
    <scope>NUCLEOTIDE SEQUENCE [LARGE SCALE GENOMIC DNA]</scope>
    <source>
        <strain evidence="18 19">DSM 15353</strain>
    </source>
</reference>
<dbReference type="PATRIC" id="fig|89059.3.peg.1884"/>
<feature type="transmembrane region" description="Helical" evidence="17">
    <location>
        <begin position="176"/>
        <end position="194"/>
    </location>
</feature>
<feature type="transmembrane region" description="Helical" evidence="17">
    <location>
        <begin position="136"/>
        <end position="156"/>
    </location>
</feature>
<dbReference type="NCBIfam" id="NF001390">
    <property type="entry name" value="PRK00281.1-4"/>
    <property type="match status" value="1"/>
</dbReference>
<evidence type="ECO:0000256" key="5">
    <source>
        <dbReference type="ARBA" id="ARBA00022475"/>
    </source>
</evidence>
<evidence type="ECO:0000256" key="11">
    <source>
        <dbReference type="ARBA" id="ARBA00023136"/>
    </source>
</evidence>
<dbReference type="Proteomes" id="UP000051491">
    <property type="component" value="Unassembled WGS sequence"/>
</dbReference>
<dbReference type="AlphaFoldDB" id="A0A0R2KCP0"/>
<comment type="caution">
    <text evidence="18">The sequence shown here is derived from an EMBL/GenBank/DDBJ whole genome shotgun (WGS) entry which is preliminary data.</text>
</comment>
<evidence type="ECO:0000256" key="13">
    <source>
        <dbReference type="ARBA" id="ARBA00023316"/>
    </source>
</evidence>
<dbReference type="GO" id="GO:0008360">
    <property type="term" value="P:regulation of cell shape"/>
    <property type="evidence" value="ECO:0007669"/>
    <property type="project" value="UniProtKB-KW"/>
</dbReference>
<evidence type="ECO:0000256" key="2">
    <source>
        <dbReference type="ARBA" id="ARBA00010621"/>
    </source>
</evidence>
<feature type="transmembrane region" description="Helical" evidence="17">
    <location>
        <begin position="286"/>
        <end position="303"/>
    </location>
</feature>